<dbReference type="RefSeq" id="WP_075445522.1">
    <property type="nucleotide sequence ID" value="NZ_FOQK01000028.1"/>
</dbReference>
<evidence type="ECO:0000313" key="4">
    <source>
        <dbReference type="Proteomes" id="UP000183639"/>
    </source>
</evidence>
<feature type="domain" description="N-terminal" evidence="1">
    <location>
        <begin position="3"/>
        <end position="119"/>
    </location>
</feature>
<dbReference type="Pfam" id="PF08401">
    <property type="entry name" value="ArdcN"/>
    <property type="match status" value="1"/>
</dbReference>
<dbReference type="Proteomes" id="UP000183639">
    <property type="component" value="Unassembled WGS sequence"/>
</dbReference>
<name>A0A1I3H9N5_SELRU</name>
<dbReference type="InterPro" id="IPR041459">
    <property type="entry name" value="MPTase-PolyVal"/>
</dbReference>
<dbReference type="EMBL" id="FOQK01000028">
    <property type="protein sequence ID" value="SFI32478.1"/>
    <property type="molecule type" value="Genomic_DNA"/>
</dbReference>
<sequence>MKKDIKAEVMKMVTEKIATSKRLPWDSGLLNKVLMPVNAKTMKAYRGINMLILSFLGAGETSEYVTFNQCQELGGKIKKGSKSLPIVYWNRWNKVEKRPAEDDDNPDDCYAFLKFYNVFEVEAQTEGLERKRQVITRDNQPLEEAEAFIATFAEKTGVTMEHESTTKPGKGSAYYIPSRHLVQVPPRKEFKTSEAYVATCFHELVHSTGKAMGRKADEEDTARISYSKEEIVAEFGAALLCRQFGITSEDDNTAAYLQGWSEAIKENPDWLINGANAAQKAVDYMNEVVAG</sequence>
<organism evidence="3 4">
    <name type="scientific">Selenomonas ruminantium</name>
    <dbReference type="NCBI Taxonomy" id="971"/>
    <lineage>
        <taxon>Bacteria</taxon>
        <taxon>Bacillati</taxon>
        <taxon>Bacillota</taxon>
        <taxon>Negativicutes</taxon>
        <taxon>Selenomonadales</taxon>
        <taxon>Selenomonadaceae</taxon>
        <taxon>Selenomonas</taxon>
    </lineage>
</organism>
<gene>
    <name evidence="3" type="ORF">SAMN04487861_12839</name>
</gene>
<dbReference type="InterPro" id="IPR013610">
    <property type="entry name" value="ArdC_N"/>
</dbReference>
<reference evidence="3 4" key="1">
    <citation type="submission" date="2016-10" db="EMBL/GenBank/DDBJ databases">
        <authorList>
            <person name="de Groot N.N."/>
        </authorList>
    </citation>
    <scope>NUCLEOTIDE SEQUENCE [LARGE SCALE GENOMIC DNA]</scope>
    <source>
        <strain evidence="3 4">Z108</strain>
    </source>
</reference>
<accession>A0A1I3H9N5</accession>
<evidence type="ECO:0000259" key="2">
    <source>
        <dbReference type="Pfam" id="PF18818"/>
    </source>
</evidence>
<evidence type="ECO:0000313" key="3">
    <source>
        <dbReference type="EMBL" id="SFI32478.1"/>
    </source>
</evidence>
<proteinExistence type="predicted"/>
<dbReference type="GO" id="GO:0003697">
    <property type="term" value="F:single-stranded DNA binding"/>
    <property type="evidence" value="ECO:0007669"/>
    <property type="project" value="InterPro"/>
</dbReference>
<dbReference type="Pfam" id="PF18818">
    <property type="entry name" value="MPTase-PolyVal"/>
    <property type="match status" value="1"/>
</dbReference>
<dbReference type="OrthoDB" id="9792687at2"/>
<evidence type="ECO:0000259" key="1">
    <source>
        <dbReference type="Pfam" id="PF08401"/>
    </source>
</evidence>
<dbReference type="AlphaFoldDB" id="A0A1I3H9N5"/>
<protein>
    <submittedName>
        <fullName evidence="3">Antirestriction protein ArdC</fullName>
    </submittedName>
</protein>
<feature type="domain" description="Polyvalent protein metallopeptidase" evidence="2">
    <location>
        <begin position="153"/>
        <end position="275"/>
    </location>
</feature>